<evidence type="ECO:0000256" key="7">
    <source>
        <dbReference type="ARBA" id="ARBA00023268"/>
    </source>
</evidence>
<keyword evidence="3" id="KW-0227">DNA damage</keyword>
<dbReference type="Pfam" id="PF07934">
    <property type="entry name" value="OGG_N"/>
    <property type="match status" value="1"/>
</dbReference>
<dbReference type="InterPro" id="IPR052054">
    <property type="entry name" value="Oxidative_DNA_repair_enzyme"/>
</dbReference>
<dbReference type="EC" id="4.2.99.18" evidence="2"/>
<reference evidence="11 12" key="1">
    <citation type="submission" date="2017-04" db="EMBL/GenBank/DDBJ databases">
        <title>Novel microbial lineages endemic to geothermal iron-oxide mats fill important gaps in the evolutionary history of Archaea.</title>
        <authorList>
            <person name="Jay Z.J."/>
            <person name="Beam J.P."/>
            <person name="Dlakic M."/>
            <person name="Rusch D.B."/>
            <person name="Kozubal M.A."/>
            <person name="Inskeep W.P."/>
        </authorList>
    </citation>
    <scope>NUCLEOTIDE SEQUENCE [LARGE SCALE GENOMIC DNA]</scope>
    <source>
        <strain evidence="11">ECH_B_2</strain>
    </source>
</reference>
<organism evidence="11 12">
    <name type="scientific">Candidatus Marsarchaeota G2 archaeon ECH_B_2</name>
    <dbReference type="NCBI Taxonomy" id="1978160"/>
    <lineage>
        <taxon>Archaea</taxon>
        <taxon>Candidatus Marsarchaeota</taxon>
        <taxon>Candidatus Marsarchaeota group 2</taxon>
    </lineage>
</organism>
<dbReference type="EMBL" id="NEXH01000001">
    <property type="protein sequence ID" value="PSN96605.1"/>
    <property type="molecule type" value="Genomic_DNA"/>
</dbReference>
<accession>A0A2R6BDD4</accession>
<dbReference type="GO" id="GO:0006289">
    <property type="term" value="P:nucleotide-excision repair"/>
    <property type="evidence" value="ECO:0007669"/>
    <property type="project" value="InterPro"/>
</dbReference>
<dbReference type="Pfam" id="PF00730">
    <property type="entry name" value="HhH-GPD"/>
    <property type="match status" value="1"/>
</dbReference>
<dbReference type="CDD" id="cd00056">
    <property type="entry name" value="ENDO3c"/>
    <property type="match status" value="1"/>
</dbReference>
<evidence type="ECO:0000256" key="3">
    <source>
        <dbReference type="ARBA" id="ARBA00022763"/>
    </source>
</evidence>
<dbReference type="InterPro" id="IPR003265">
    <property type="entry name" value="HhH-GPD_domain"/>
</dbReference>
<dbReference type="InterPro" id="IPR023170">
    <property type="entry name" value="HhH_base_excis_C"/>
</dbReference>
<dbReference type="GO" id="GO:0003684">
    <property type="term" value="F:damaged DNA binding"/>
    <property type="evidence" value="ECO:0007669"/>
    <property type="project" value="InterPro"/>
</dbReference>
<dbReference type="GO" id="GO:0140078">
    <property type="term" value="F:class I DNA-(apurinic or apyrimidinic site) endonuclease activity"/>
    <property type="evidence" value="ECO:0007669"/>
    <property type="project" value="UniProtKB-EC"/>
</dbReference>
<dbReference type="InterPro" id="IPR012904">
    <property type="entry name" value="OGG_N"/>
</dbReference>
<dbReference type="GO" id="GO:0006284">
    <property type="term" value="P:base-excision repair"/>
    <property type="evidence" value="ECO:0007669"/>
    <property type="project" value="InterPro"/>
</dbReference>
<dbReference type="Proteomes" id="UP000241284">
    <property type="component" value="Unassembled WGS sequence"/>
</dbReference>
<keyword evidence="4" id="KW-0378">Hydrolase</keyword>
<gene>
    <name evidence="11" type="ORF">B9Q06_00145</name>
</gene>
<dbReference type="AlphaFoldDB" id="A0A2R6BDD4"/>
<evidence type="ECO:0000256" key="9">
    <source>
        <dbReference type="ARBA" id="ARBA00044632"/>
    </source>
</evidence>
<keyword evidence="6" id="KW-0456">Lyase</keyword>
<dbReference type="InterPro" id="IPR011257">
    <property type="entry name" value="DNA_glycosylase"/>
</dbReference>
<evidence type="ECO:0000256" key="1">
    <source>
        <dbReference type="ARBA" id="ARBA00010679"/>
    </source>
</evidence>
<evidence type="ECO:0000256" key="8">
    <source>
        <dbReference type="ARBA" id="ARBA00023295"/>
    </source>
</evidence>
<dbReference type="PANTHER" id="PTHR10242:SF2">
    <property type="entry name" value="N-GLYCOSYLASE_DNA LYASE"/>
    <property type="match status" value="1"/>
</dbReference>
<evidence type="ECO:0000256" key="5">
    <source>
        <dbReference type="ARBA" id="ARBA00023204"/>
    </source>
</evidence>
<evidence type="ECO:0000256" key="6">
    <source>
        <dbReference type="ARBA" id="ARBA00023239"/>
    </source>
</evidence>
<comment type="similarity">
    <text evidence="1">Belongs to the type-1 OGG1 family.</text>
</comment>
<dbReference type="SUPFAM" id="SSF48150">
    <property type="entry name" value="DNA-glycosylase"/>
    <property type="match status" value="1"/>
</dbReference>
<keyword evidence="5" id="KW-0234">DNA repair</keyword>
<dbReference type="SMART" id="SM00478">
    <property type="entry name" value="ENDO3c"/>
    <property type="match status" value="1"/>
</dbReference>
<dbReference type="Gene3D" id="1.10.340.30">
    <property type="entry name" value="Hypothetical protein, domain 2"/>
    <property type="match status" value="1"/>
</dbReference>
<protein>
    <recommendedName>
        <fullName evidence="2">DNA-(apurinic or apyrimidinic site) lyase</fullName>
        <ecNumber evidence="2">4.2.99.18</ecNumber>
    </recommendedName>
</protein>
<name>A0A2R6BDD4_9ARCH</name>
<dbReference type="Gene3D" id="3.30.310.260">
    <property type="match status" value="1"/>
</dbReference>
<dbReference type="Gene3D" id="1.10.1670.10">
    <property type="entry name" value="Helix-hairpin-Helix base-excision DNA repair enzymes (C-terminal)"/>
    <property type="match status" value="1"/>
</dbReference>
<proteinExistence type="inferred from homology"/>
<evidence type="ECO:0000313" key="12">
    <source>
        <dbReference type="Proteomes" id="UP000241284"/>
    </source>
</evidence>
<dbReference type="GO" id="GO:0008534">
    <property type="term" value="F:oxidized purine nucleobase lesion DNA N-glycosylase activity"/>
    <property type="evidence" value="ECO:0007669"/>
    <property type="project" value="InterPro"/>
</dbReference>
<comment type="caution">
    <text evidence="11">The sequence shown here is derived from an EMBL/GenBank/DDBJ whole genome shotgun (WGS) entry which is preliminary data.</text>
</comment>
<keyword evidence="7" id="KW-0511">Multifunctional enzyme</keyword>
<feature type="domain" description="HhH-GPD" evidence="10">
    <location>
        <begin position="113"/>
        <end position="268"/>
    </location>
</feature>
<keyword evidence="8" id="KW-0326">Glycosidase</keyword>
<evidence type="ECO:0000256" key="2">
    <source>
        <dbReference type="ARBA" id="ARBA00012720"/>
    </source>
</evidence>
<evidence type="ECO:0000313" key="11">
    <source>
        <dbReference type="EMBL" id="PSN96605.1"/>
    </source>
</evidence>
<dbReference type="SUPFAM" id="SSF55945">
    <property type="entry name" value="TATA-box binding protein-like"/>
    <property type="match status" value="1"/>
</dbReference>
<sequence>MYRTDSLALNTPLNLGVTLSSAQTFQWVRRGRGWIGATGDSVVYLLQTQNTVLFRVYGGGEWDPVSYFRLDDDYPTIIRSIGFDPIVRRLINSQPGLRVTRQDPWECLLMFVLSTNNNYKRIVKMTLNVNRAFGKKVKTEFGVVHLFPTLESLSAASLQELVGCGLGYRSKYVLELARALREGGVDLGRLRGKPYEEVRSTLLGLPGVGPKVADCVSLFSLEKLESFPIDTWIRRVLAELYPHLLGEHLYRVLKDESKSLGVSVYRAISQKMRNYFGVYAGYAQNQLYYHSKKLIKKGFTRRSKS</sequence>
<evidence type="ECO:0000256" key="4">
    <source>
        <dbReference type="ARBA" id="ARBA00022801"/>
    </source>
</evidence>
<dbReference type="PANTHER" id="PTHR10242">
    <property type="entry name" value="8-OXOGUANINE DNA GLYCOSYLASE"/>
    <property type="match status" value="1"/>
</dbReference>
<comment type="catalytic activity">
    <reaction evidence="9">
        <text>2'-deoxyribonucleotide-(2'-deoxyribose 5'-phosphate)-2'-deoxyribonucleotide-DNA = a 3'-end 2'-deoxyribonucleotide-(2,3-dehydro-2,3-deoxyribose 5'-phosphate)-DNA + a 5'-end 5'-phospho-2'-deoxyribonucleoside-DNA + H(+)</text>
        <dbReference type="Rhea" id="RHEA:66592"/>
        <dbReference type="Rhea" id="RHEA-COMP:13180"/>
        <dbReference type="Rhea" id="RHEA-COMP:16897"/>
        <dbReference type="Rhea" id="RHEA-COMP:17067"/>
        <dbReference type="ChEBI" id="CHEBI:15378"/>
        <dbReference type="ChEBI" id="CHEBI:136412"/>
        <dbReference type="ChEBI" id="CHEBI:157695"/>
        <dbReference type="ChEBI" id="CHEBI:167181"/>
        <dbReference type="EC" id="4.2.99.18"/>
    </reaction>
</comment>
<evidence type="ECO:0000259" key="10">
    <source>
        <dbReference type="SMART" id="SM00478"/>
    </source>
</evidence>